<dbReference type="Proteomes" id="UP000259976">
    <property type="component" value="Segment"/>
</dbReference>
<gene>
    <name evidence="1" type="ORF">RDp01_gp08</name>
</gene>
<reference evidence="1 2" key="1">
    <citation type="journal article" date="2016" name="Curr. Microbiol.">
        <title>Characterization and Complete Genome Sequences of Three N4-Like Roseobacter Phages Isolated from the South China Sea.</title>
        <authorList>
            <person name="Li B."/>
            <person name="Zhang S."/>
            <person name="Long L."/>
            <person name="Huang S."/>
        </authorList>
    </citation>
    <scope>NUCLEOTIDE SEQUENCE [LARGE SCALE GENOMIC DNA]</scope>
</reference>
<name>A0A191VYE6_9CAUD</name>
<sequence length="81" mass="9709">MSTIEVPYETYRMLQEHFRILNQVQKTHEGLADYEELIEPWTPSDWNQEEQISCPELTVGFLKDAEKLRKRMKIDLPQNND</sequence>
<evidence type="ECO:0000313" key="1">
    <source>
        <dbReference type="EMBL" id="ANJ20742.1"/>
    </source>
</evidence>
<accession>A0A191VYE6</accession>
<keyword evidence="2" id="KW-1185">Reference proteome</keyword>
<evidence type="ECO:0000313" key="2">
    <source>
        <dbReference type="Proteomes" id="UP000259976"/>
    </source>
</evidence>
<organism evidence="1 2">
    <name type="scientific">Roseobacter phage RD-1410W1-01</name>
    <dbReference type="NCBI Taxonomy" id="1815984"/>
    <lineage>
        <taxon>Viruses</taxon>
        <taxon>Duplodnaviria</taxon>
        <taxon>Heunggongvirae</taxon>
        <taxon>Uroviricota</taxon>
        <taxon>Caudoviricetes</taxon>
        <taxon>Schitoviridae</taxon>
        <taxon>Rhodovirinae</taxon>
        <taxon>Aoqinvirus</taxon>
        <taxon>Aoqinvirus RD1410W101</taxon>
    </lineage>
</organism>
<proteinExistence type="predicted"/>
<dbReference type="EMBL" id="KU885989">
    <property type="protein sequence ID" value="ANJ20742.1"/>
    <property type="molecule type" value="Genomic_DNA"/>
</dbReference>
<protein>
    <submittedName>
        <fullName evidence="1">Uncharacterized protein</fullName>
    </submittedName>
</protein>